<gene>
    <name evidence="9" type="ORF">METZ01_LOCUS34091</name>
</gene>
<keyword evidence="6 7" id="KW-0472">Membrane</keyword>
<dbReference type="Pfam" id="PF00528">
    <property type="entry name" value="BPD_transp_1"/>
    <property type="match status" value="1"/>
</dbReference>
<name>A0A381QTV7_9ZZZZ</name>
<organism evidence="9">
    <name type="scientific">marine metagenome</name>
    <dbReference type="NCBI Taxonomy" id="408172"/>
    <lineage>
        <taxon>unclassified sequences</taxon>
        <taxon>metagenomes</taxon>
        <taxon>ecological metagenomes</taxon>
    </lineage>
</organism>
<dbReference type="GO" id="GO:0055085">
    <property type="term" value="P:transmembrane transport"/>
    <property type="evidence" value="ECO:0007669"/>
    <property type="project" value="InterPro"/>
</dbReference>
<dbReference type="InterPro" id="IPR050366">
    <property type="entry name" value="BP-dependent_transpt_permease"/>
</dbReference>
<dbReference type="CDD" id="cd06261">
    <property type="entry name" value="TM_PBP2"/>
    <property type="match status" value="1"/>
</dbReference>
<dbReference type="AlphaFoldDB" id="A0A381QTV7"/>
<evidence type="ECO:0000256" key="2">
    <source>
        <dbReference type="ARBA" id="ARBA00022448"/>
    </source>
</evidence>
<feature type="transmembrane region" description="Helical" evidence="7">
    <location>
        <begin position="143"/>
        <end position="170"/>
    </location>
</feature>
<evidence type="ECO:0000256" key="4">
    <source>
        <dbReference type="ARBA" id="ARBA00022692"/>
    </source>
</evidence>
<keyword evidence="3" id="KW-1003">Cell membrane</keyword>
<dbReference type="Gene3D" id="1.10.3720.10">
    <property type="entry name" value="MetI-like"/>
    <property type="match status" value="1"/>
</dbReference>
<dbReference type="PROSITE" id="PS50928">
    <property type="entry name" value="ABC_TM1"/>
    <property type="match status" value="1"/>
</dbReference>
<dbReference type="EMBL" id="UINC01001460">
    <property type="protein sequence ID" value="SUZ81237.1"/>
    <property type="molecule type" value="Genomic_DNA"/>
</dbReference>
<dbReference type="PANTHER" id="PTHR43386:SF1">
    <property type="entry name" value="D,D-DIPEPTIDE TRANSPORT SYSTEM PERMEASE PROTEIN DDPC-RELATED"/>
    <property type="match status" value="1"/>
</dbReference>
<evidence type="ECO:0000259" key="8">
    <source>
        <dbReference type="PROSITE" id="PS50928"/>
    </source>
</evidence>
<feature type="transmembrane region" description="Helical" evidence="7">
    <location>
        <begin position="99"/>
        <end position="123"/>
    </location>
</feature>
<dbReference type="GO" id="GO:0005886">
    <property type="term" value="C:plasma membrane"/>
    <property type="evidence" value="ECO:0007669"/>
    <property type="project" value="UniProtKB-SubCell"/>
</dbReference>
<dbReference type="SUPFAM" id="SSF161098">
    <property type="entry name" value="MetI-like"/>
    <property type="match status" value="1"/>
</dbReference>
<dbReference type="PANTHER" id="PTHR43386">
    <property type="entry name" value="OLIGOPEPTIDE TRANSPORT SYSTEM PERMEASE PROTEIN APPC"/>
    <property type="match status" value="1"/>
</dbReference>
<evidence type="ECO:0000256" key="7">
    <source>
        <dbReference type="SAM" id="Phobius"/>
    </source>
</evidence>
<dbReference type="InterPro" id="IPR035906">
    <property type="entry name" value="MetI-like_sf"/>
</dbReference>
<evidence type="ECO:0000256" key="6">
    <source>
        <dbReference type="ARBA" id="ARBA00023136"/>
    </source>
</evidence>
<feature type="transmembrane region" description="Helical" evidence="7">
    <location>
        <begin position="30"/>
        <end position="51"/>
    </location>
</feature>
<feature type="non-terminal residue" evidence="9">
    <location>
        <position position="1"/>
    </location>
</feature>
<proteinExistence type="predicted"/>
<keyword evidence="4 7" id="KW-0812">Transmembrane</keyword>
<evidence type="ECO:0000256" key="5">
    <source>
        <dbReference type="ARBA" id="ARBA00022989"/>
    </source>
</evidence>
<keyword evidence="5 7" id="KW-1133">Transmembrane helix</keyword>
<evidence type="ECO:0000313" key="9">
    <source>
        <dbReference type="EMBL" id="SUZ81237.1"/>
    </source>
</evidence>
<feature type="domain" description="ABC transmembrane type-1" evidence="8">
    <location>
        <begin position="95"/>
        <end position="284"/>
    </location>
</feature>
<dbReference type="InterPro" id="IPR000515">
    <property type="entry name" value="MetI-like"/>
</dbReference>
<comment type="subcellular location">
    <subcellularLocation>
        <location evidence="1">Cell membrane</location>
        <topology evidence="1">Multi-pass membrane protein</topology>
    </subcellularLocation>
</comment>
<evidence type="ECO:0000256" key="1">
    <source>
        <dbReference type="ARBA" id="ARBA00004651"/>
    </source>
</evidence>
<protein>
    <recommendedName>
        <fullName evidence="8">ABC transmembrane type-1 domain-containing protein</fullName>
    </recommendedName>
</protein>
<evidence type="ECO:0000256" key="3">
    <source>
        <dbReference type="ARBA" id="ARBA00022475"/>
    </source>
</evidence>
<reference evidence="9" key="1">
    <citation type="submission" date="2018-05" db="EMBL/GenBank/DDBJ databases">
        <authorList>
            <person name="Lanie J.A."/>
            <person name="Ng W.-L."/>
            <person name="Kazmierczak K.M."/>
            <person name="Andrzejewski T.M."/>
            <person name="Davidsen T.M."/>
            <person name="Wayne K.J."/>
            <person name="Tettelin H."/>
            <person name="Glass J.I."/>
            <person name="Rusch D."/>
            <person name="Podicherti R."/>
            <person name="Tsui H.-C.T."/>
            <person name="Winkler M.E."/>
        </authorList>
    </citation>
    <scope>NUCLEOTIDE SEQUENCE</scope>
</reference>
<keyword evidence="2" id="KW-0813">Transport</keyword>
<accession>A0A381QTV7</accession>
<feature type="transmembrane region" description="Helical" evidence="7">
    <location>
        <begin position="261"/>
        <end position="287"/>
    </location>
</feature>
<feature type="transmembrane region" description="Helical" evidence="7">
    <location>
        <begin position="212"/>
        <end position="241"/>
    </location>
</feature>
<sequence>VAKVIDTAAIQPGKANAWPKIFAAIKAAPFIPLSIIVVFVLAAILADLVTFQDAYQVSLRDRLIPPFWQDGGSWSHPLGTDPLGRDVLTRIIYGARVSIIIAGAALAIGGGFGTLIGLTAGYYGGKIDTILMRFADITLAFPLILFAILLVMVLGPSMMNVIIAITLVLWARYARVIRGEVLGLMQRDFIARARVSGASDWRIMMRHLLPNVMPTLIVLLTLQVGWVIIVEASLSFLGAGIPPPTPAWGGMLAEGREYVSTAWWVTTAPGVAIMLVVLSFNLCGDWLREKLDPKQRSI</sequence>